<dbReference type="InterPro" id="IPR035963">
    <property type="entry name" value="FERM_2"/>
</dbReference>
<organism evidence="2 3">
    <name type="scientific">Stegodyphus mimosarum</name>
    <name type="common">African social velvet spider</name>
    <dbReference type="NCBI Taxonomy" id="407821"/>
    <lineage>
        <taxon>Eukaryota</taxon>
        <taxon>Metazoa</taxon>
        <taxon>Ecdysozoa</taxon>
        <taxon>Arthropoda</taxon>
        <taxon>Chelicerata</taxon>
        <taxon>Arachnida</taxon>
        <taxon>Araneae</taxon>
        <taxon>Araneomorphae</taxon>
        <taxon>Entelegynae</taxon>
        <taxon>Eresoidea</taxon>
        <taxon>Eresidae</taxon>
        <taxon>Stegodyphus</taxon>
    </lineage>
</organism>
<evidence type="ECO:0000313" key="2">
    <source>
        <dbReference type="EMBL" id="KFM64718.1"/>
    </source>
</evidence>
<dbReference type="SUPFAM" id="SSF47031">
    <property type="entry name" value="Second domain of FERM"/>
    <property type="match status" value="1"/>
</dbReference>
<dbReference type="InterPro" id="IPR019748">
    <property type="entry name" value="FERM_central"/>
</dbReference>
<proteinExistence type="predicted"/>
<dbReference type="CDD" id="cd13204">
    <property type="entry name" value="FERM_C2_myosin_like"/>
    <property type="match status" value="1"/>
</dbReference>
<reference evidence="2 3" key="1">
    <citation type="submission" date="2013-11" db="EMBL/GenBank/DDBJ databases">
        <title>Genome sequencing of Stegodyphus mimosarum.</title>
        <authorList>
            <person name="Bechsgaard J."/>
        </authorList>
    </citation>
    <scope>NUCLEOTIDE SEQUENCE [LARGE SCALE GENOMIC DNA]</scope>
</reference>
<dbReference type="Gene3D" id="1.20.80.10">
    <property type="match status" value="1"/>
</dbReference>
<dbReference type="CDD" id="cd14473">
    <property type="entry name" value="FERM_B-lobe"/>
    <property type="match status" value="1"/>
</dbReference>
<dbReference type="InterPro" id="IPR014352">
    <property type="entry name" value="FERM/acyl-CoA-bd_prot_sf"/>
</dbReference>
<protein>
    <submittedName>
        <fullName evidence="2">Pleckstrin domain-containing family H member 1</fullName>
    </submittedName>
</protein>
<keyword evidence="3" id="KW-1185">Reference proteome</keyword>
<dbReference type="SUPFAM" id="SSF50729">
    <property type="entry name" value="PH domain-like"/>
    <property type="match status" value="1"/>
</dbReference>
<dbReference type="STRING" id="407821.A0A087THX9"/>
<dbReference type="InterPro" id="IPR000299">
    <property type="entry name" value="FERM_domain"/>
</dbReference>
<dbReference type="PANTHER" id="PTHR46049">
    <property type="entry name" value="AGAP003327-PA"/>
    <property type="match status" value="1"/>
</dbReference>
<dbReference type="GO" id="GO:0009887">
    <property type="term" value="P:animal organ morphogenesis"/>
    <property type="evidence" value="ECO:0007669"/>
    <property type="project" value="UniProtKB-ARBA"/>
</dbReference>
<gene>
    <name evidence="2" type="ORF">X975_26167</name>
</gene>
<dbReference type="Proteomes" id="UP000054359">
    <property type="component" value="Unassembled WGS sequence"/>
</dbReference>
<dbReference type="PANTHER" id="PTHR46049:SF3">
    <property type="entry name" value="MYOSIN VIIA"/>
    <property type="match status" value="1"/>
</dbReference>
<dbReference type="EMBL" id="KK115304">
    <property type="protein sequence ID" value="KFM64718.1"/>
    <property type="molecule type" value="Genomic_DNA"/>
</dbReference>
<dbReference type="Pfam" id="PF21989">
    <property type="entry name" value="RA_2"/>
    <property type="match status" value="1"/>
</dbReference>
<dbReference type="OMA" id="RSIVAFY"/>
<dbReference type="SMART" id="SM00295">
    <property type="entry name" value="B41"/>
    <property type="match status" value="1"/>
</dbReference>
<dbReference type="InterPro" id="IPR051724">
    <property type="entry name" value="Actin_motor_Myosin"/>
</dbReference>
<dbReference type="InterPro" id="IPR011993">
    <property type="entry name" value="PH-like_dom_sf"/>
</dbReference>
<evidence type="ECO:0000313" key="3">
    <source>
        <dbReference type="Proteomes" id="UP000054359"/>
    </source>
</evidence>
<dbReference type="SUPFAM" id="SSF54236">
    <property type="entry name" value="Ubiquitin-like"/>
    <property type="match status" value="1"/>
</dbReference>
<evidence type="ECO:0000259" key="1">
    <source>
        <dbReference type="PROSITE" id="PS50057"/>
    </source>
</evidence>
<dbReference type="InterPro" id="IPR029071">
    <property type="entry name" value="Ubiquitin-like_domsf"/>
</dbReference>
<feature type="non-terminal residue" evidence="2">
    <location>
        <position position="309"/>
    </location>
</feature>
<sequence length="309" mass="35771">MGEVLEMVRSKIDLRPRVEGYALYEVIGTNERALLPEEKICDTMAKWERYQQGQSKVTANRKQHFFLFKKHLFLDAYIDLTDRVEKELLYHQIVHNIRHDRFPVTEQEAVMLCALKAQLDVGDCQQGALDYKRVMCECLPPRIMMQISPEAVETQHRILAGMDVEQSKAGFLMLVQSWPLYRATIFEVMQSYTSSWPKALWLAVDQVGIHLLELRSRNVLCTCEYESIINYSPSLNSLMIVTGTGRKGSKYIFSTNQATQIAHLIKDYTNVIAMKRKPVEVARRRRTQELHDGVPQKSHRPVSILYKPP</sequence>
<dbReference type="InterPro" id="IPR019749">
    <property type="entry name" value="Band_41_domain"/>
</dbReference>
<dbReference type="InterPro" id="IPR002404">
    <property type="entry name" value="IRS_PTB"/>
</dbReference>
<name>A0A087THX9_STEMI</name>
<dbReference type="AlphaFoldDB" id="A0A087THX9"/>
<dbReference type="Gene3D" id="3.10.20.90">
    <property type="entry name" value="Phosphatidylinositol 3-kinase Catalytic Subunit, Chain A, domain 1"/>
    <property type="match status" value="1"/>
</dbReference>
<dbReference type="Gene3D" id="2.30.29.30">
    <property type="entry name" value="Pleckstrin-homology domain (PH domain)/Phosphotyrosine-binding domain (PTB)"/>
    <property type="match status" value="1"/>
</dbReference>
<dbReference type="PROSITE" id="PS50057">
    <property type="entry name" value="FERM_3"/>
    <property type="match status" value="1"/>
</dbReference>
<dbReference type="GO" id="GO:0048731">
    <property type="term" value="P:system development"/>
    <property type="evidence" value="ECO:0007669"/>
    <property type="project" value="UniProtKB-ARBA"/>
</dbReference>
<dbReference type="GO" id="GO:0071944">
    <property type="term" value="C:cell periphery"/>
    <property type="evidence" value="ECO:0007669"/>
    <property type="project" value="UniProtKB-ARBA"/>
</dbReference>
<feature type="domain" description="FERM" evidence="1">
    <location>
        <begin position="1"/>
        <end position="276"/>
    </location>
</feature>
<dbReference type="OrthoDB" id="6412967at2759"/>
<dbReference type="Pfam" id="PF00373">
    <property type="entry name" value="FERM_M"/>
    <property type="match status" value="1"/>
</dbReference>
<dbReference type="Pfam" id="PF02174">
    <property type="entry name" value="IRS"/>
    <property type="match status" value="1"/>
</dbReference>
<accession>A0A087THX9</accession>